<sequence length="89" mass="10284">MLKQAANDGLNCLIVVLVFNVIVIPADMWFHWPILGGLSEILIHSNHKLLTITVMIMGIFFGWLVFFLISLVGRWLNYYMGRNDIYKSK</sequence>
<evidence type="ECO:0000256" key="1">
    <source>
        <dbReference type="SAM" id="Phobius"/>
    </source>
</evidence>
<keyword evidence="1" id="KW-0812">Transmembrane</keyword>
<dbReference type="Proteomes" id="UP000286974">
    <property type="component" value="Unassembled WGS sequence"/>
</dbReference>
<evidence type="ECO:0000313" key="2">
    <source>
        <dbReference type="EMBL" id="GAY73488.1"/>
    </source>
</evidence>
<feature type="transmembrane region" description="Helical" evidence="1">
    <location>
        <begin position="52"/>
        <end position="72"/>
    </location>
</feature>
<keyword evidence="1" id="KW-0472">Membrane</keyword>
<feature type="transmembrane region" description="Helical" evidence="1">
    <location>
        <begin position="12"/>
        <end position="32"/>
    </location>
</feature>
<dbReference type="AlphaFoldDB" id="A0A401FMK1"/>
<comment type="caution">
    <text evidence="2">The sequence shown here is derived from an EMBL/GenBank/DDBJ whole genome shotgun (WGS) entry which is preliminary data.</text>
</comment>
<proteinExistence type="predicted"/>
<dbReference type="RefSeq" id="WP_125008450.1">
    <property type="nucleotide sequence ID" value="NZ_BEXA01000003.1"/>
</dbReference>
<name>A0A401FMK1_9LACO</name>
<accession>A0A401FMK1</accession>
<keyword evidence="3" id="KW-1185">Reference proteome</keyword>
<protein>
    <submittedName>
        <fullName evidence="2">Uncharacterized protein</fullName>
    </submittedName>
</protein>
<keyword evidence="1" id="KW-1133">Transmembrane helix</keyword>
<gene>
    <name evidence="2" type="ORF">NBRC111893_1634</name>
</gene>
<reference evidence="2 3" key="1">
    <citation type="submission" date="2017-11" db="EMBL/GenBank/DDBJ databases">
        <title>Draft Genome Sequence of Lactobacillus curieae NBRC 111893 isolated from Koso, a Japanese sugar-Vegetable Fermented Beverage.</title>
        <authorList>
            <person name="Chiou T.Y."/>
            <person name="Oshima K."/>
            <person name="Suda W."/>
            <person name="Hattori M."/>
            <person name="Takahashi T."/>
        </authorList>
    </citation>
    <scope>NUCLEOTIDE SEQUENCE [LARGE SCALE GENOMIC DNA]</scope>
    <source>
        <strain evidence="2 3">NBRC111893</strain>
    </source>
</reference>
<organism evidence="2 3">
    <name type="scientific">Lentilactobacillus kosonis</name>
    <dbReference type="NCBI Taxonomy" id="2810561"/>
    <lineage>
        <taxon>Bacteria</taxon>
        <taxon>Bacillati</taxon>
        <taxon>Bacillota</taxon>
        <taxon>Bacilli</taxon>
        <taxon>Lactobacillales</taxon>
        <taxon>Lactobacillaceae</taxon>
        <taxon>Lentilactobacillus</taxon>
    </lineage>
</organism>
<evidence type="ECO:0000313" key="3">
    <source>
        <dbReference type="Proteomes" id="UP000286974"/>
    </source>
</evidence>
<dbReference type="EMBL" id="BEXA01000003">
    <property type="protein sequence ID" value="GAY73488.1"/>
    <property type="molecule type" value="Genomic_DNA"/>
</dbReference>